<reference evidence="2 3" key="1">
    <citation type="submission" date="2019-02" db="EMBL/GenBank/DDBJ databases">
        <title>Draft Genome Sequences of Six Type Strains of the Genus Massilia.</title>
        <authorList>
            <person name="Miess H."/>
            <person name="Frediansyhah A."/>
            <person name="Gross H."/>
        </authorList>
    </citation>
    <scope>NUCLEOTIDE SEQUENCE [LARGE SCALE GENOMIC DNA]</scope>
    <source>
        <strain evidence="2 3">DSM 17472</strain>
    </source>
</reference>
<evidence type="ECO:0000313" key="3">
    <source>
        <dbReference type="Proteomes" id="UP000292307"/>
    </source>
</evidence>
<dbReference type="RefSeq" id="WP_131146962.1">
    <property type="nucleotide sequence ID" value="NZ_BMWV01000011.1"/>
</dbReference>
<organism evidence="2 3">
    <name type="scientific">Pseudoduganella albidiflava</name>
    <dbReference type="NCBI Taxonomy" id="321983"/>
    <lineage>
        <taxon>Bacteria</taxon>
        <taxon>Pseudomonadati</taxon>
        <taxon>Pseudomonadota</taxon>
        <taxon>Betaproteobacteria</taxon>
        <taxon>Burkholderiales</taxon>
        <taxon>Oxalobacteraceae</taxon>
        <taxon>Telluria group</taxon>
        <taxon>Pseudoduganella</taxon>
    </lineage>
</organism>
<proteinExistence type="predicted"/>
<dbReference type="Proteomes" id="UP000292307">
    <property type="component" value="Chromosome"/>
</dbReference>
<sequence>MKSIFISLGVALLVAIVVYVSIFFVDPGMNVEKALNLIICSFLGSVVLTALVLLLRRFGR</sequence>
<name>A0ABX5RYM1_9BURK</name>
<evidence type="ECO:0000313" key="2">
    <source>
        <dbReference type="EMBL" id="QBI02853.1"/>
    </source>
</evidence>
<protein>
    <submittedName>
        <fullName evidence="2">Uncharacterized protein</fullName>
    </submittedName>
</protein>
<keyword evidence="3" id="KW-1185">Reference proteome</keyword>
<gene>
    <name evidence="2" type="ORF">EYF70_19880</name>
</gene>
<feature type="transmembrane region" description="Helical" evidence="1">
    <location>
        <begin position="5"/>
        <end position="22"/>
    </location>
</feature>
<keyword evidence="1" id="KW-1133">Transmembrane helix</keyword>
<keyword evidence="1" id="KW-0472">Membrane</keyword>
<feature type="transmembrane region" description="Helical" evidence="1">
    <location>
        <begin position="34"/>
        <end position="55"/>
    </location>
</feature>
<evidence type="ECO:0000256" key="1">
    <source>
        <dbReference type="SAM" id="Phobius"/>
    </source>
</evidence>
<accession>A0ABX5RYM1</accession>
<keyword evidence="1" id="KW-0812">Transmembrane</keyword>
<dbReference type="EMBL" id="CP036401">
    <property type="protein sequence ID" value="QBI02853.1"/>
    <property type="molecule type" value="Genomic_DNA"/>
</dbReference>